<dbReference type="Pfam" id="PF09439">
    <property type="entry name" value="SRPRB"/>
    <property type="match status" value="1"/>
</dbReference>
<feature type="region of interest" description="Disordered" evidence="11">
    <location>
        <begin position="199"/>
        <end position="242"/>
    </location>
</feature>
<evidence type="ECO:0000256" key="8">
    <source>
        <dbReference type="ARBA" id="ARBA00023134"/>
    </source>
</evidence>
<dbReference type="STRING" id="765915.A0A1Y2I2M5"/>
<evidence type="ECO:0000256" key="10">
    <source>
        <dbReference type="ARBA" id="ARBA00023170"/>
    </source>
</evidence>
<organism evidence="12 13">
    <name type="scientific">Catenaria anguillulae PL171</name>
    <dbReference type="NCBI Taxonomy" id="765915"/>
    <lineage>
        <taxon>Eukaryota</taxon>
        <taxon>Fungi</taxon>
        <taxon>Fungi incertae sedis</taxon>
        <taxon>Blastocladiomycota</taxon>
        <taxon>Blastocladiomycetes</taxon>
        <taxon>Blastocladiales</taxon>
        <taxon>Catenariaceae</taxon>
        <taxon>Catenaria</taxon>
    </lineage>
</organism>
<evidence type="ECO:0000313" key="12">
    <source>
        <dbReference type="EMBL" id="ORZ40223.1"/>
    </source>
</evidence>
<dbReference type="OrthoDB" id="41266at2759"/>
<evidence type="ECO:0000256" key="6">
    <source>
        <dbReference type="ARBA" id="ARBA00022824"/>
    </source>
</evidence>
<reference evidence="12 13" key="1">
    <citation type="submission" date="2016-07" db="EMBL/GenBank/DDBJ databases">
        <title>Pervasive Adenine N6-methylation of Active Genes in Fungi.</title>
        <authorList>
            <consortium name="DOE Joint Genome Institute"/>
            <person name="Mondo S.J."/>
            <person name="Dannebaum R.O."/>
            <person name="Kuo R.C."/>
            <person name="Labutti K."/>
            <person name="Haridas S."/>
            <person name="Kuo A."/>
            <person name="Salamov A."/>
            <person name="Ahrendt S.R."/>
            <person name="Lipzen A."/>
            <person name="Sullivan W."/>
            <person name="Andreopoulos W.B."/>
            <person name="Clum A."/>
            <person name="Lindquist E."/>
            <person name="Daum C."/>
            <person name="Ramamoorthy G.K."/>
            <person name="Gryganskyi A."/>
            <person name="Culley D."/>
            <person name="Magnuson J.K."/>
            <person name="James T.Y."/>
            <person name="O'Malley M.A."/>
            <person name="Stajich J.E."/>
            <person name="Spatafora J.W."/>
            <person name="Visel A."/>
            <person name="Grigoriev I.V."/>
        </authorList>
    </citation>
    <scope>NUCLEOTIDE SEQUENCE [LARGE SCALE GENOMIC DNA]</scope>
    <source>
        <strain evidence="12 13">PL171</strain>
    </source>
</reference>
<evidence type="ECO:0000256" key="11">
    <source>
        <dbReference type="SAM" id="MobiDB-lite"/>
    </source>
</evidence>
<accession>A0A1Y2I2M5</accession>
<dbReference type="EMBL" id="MCFL01000003">
    <property type="protein sequence ID" value="ORZ40223.1"/>
    <property type="molecule type" value="Genomic_DNA"/>
</dbReference>
<comment type="caution">
    <text evidence="12">The sequence shown here is derived from an EMBL/GenBank/DDBJ whole genome shotgun (WGS) entry which is preliminary data.</text>
</comment>
<name>A0A1Y2I2M5_9FUNG</name>
<dbReference type="InterPro" id="IPR019009">
    <property type="entry name" value="SRP_receptor_beta_su"/>
</dbReference>
<evidence type="ECO:0000256" key="4">
    <source>
        <dbReference type="ARBA" id="ARBA00022692"/>
    </source>
</evidence>
<evidence type="ECO:0000256" key="1">
    <source>
        <dbReference type="ARBA" id="ARBA00004389"/>
    </source>
</evidence>
<keyword evidence="13" id="KW-1185">Reference proteome</keyword>
<dbReference type="SUPFAM" id="SSF52540">
    <property type="entry name" value="P-loop containing nucleoside triphosphate hydrolases"/>
    <property type="match status" value="1"/>
</dbReference>
<evidence type="ECO:0000313" key="13">
    <source>
        <dbReference type="Proteomes" id="UP000193411"/>
    </source>
</evidence>
<dbReference type="GO" id="GO:0005525">
    <property type="term" value="F:GTP binding"/>
    <property type="evidence" value="ECO:0007669"/>
    <property type="project" value="UniProtKB-KW"/>
</dbReference>
<protein>
    <recommendedName>
        <fullName evidence="3">Signal recognition particle receptor subunit beta</fullName>
    </recommendedName>
</protein>
<dbReference type="InterPro" id="IPR027417">
    <property type="entry name" value="P-loop_NTPase"/>
</dbReference>
<gene>
    <name evidence="12" type="ORF">BCR44DRAFT_1424654</name>
</gene>
<keyword evidence="7" id="KW-1133">Transmembrane helix</keyword>
<evidence type="ECO:0000256" key="5">
    <source>
        <dbReference type="ARBA" id="ARBA00022741"/>
    </source>
</evidence>
<keyword evidence="9" id="KW-0472">Membrane</keyword>
<keyword evidence="8" id="KW-0342">GTP-binding</keyword>
<dbReference type="GO" id="GO:0005789">
    <property type="term" value="C:endoplasmic reticulum membrane"/>
    <property type="evidence" value="ECO:0007669"/>
    <property type="project" value="UniProtKB-SubCell"/>
</dbReference>
<keyword evidence="10" id="KW-0675">Receptor</keyword>
<evidence type="ECO:0000256" key="7">
    <source>
        <dbReference type="ARBA" id="ARBA00022989"/>
    </source>
</evidence>
<dbReference type="AlphaFoldDB" id="A0A1Y2I2M5"/>
<evidence type="ECO:0000256" key="2">
    <source>
        <dbReference type="ARBA" id="ARBA00005619"/>
    </source>
</evidence>
<sequence>MTQIEIEPSTLAVATLILALLISIAIAVWQRSSAPSKSGSRKSKSKSISSTVAVIGAPNAGKSALFAKLTAGSFPSLPTYSSMATNQSPLPLAAASHLAPTLIDCPGHSRLLAETHKHLDRNPRVTLVAVDATALAATKRDAAERLALALDHRTLPGMRVIVVATKADNPLAMPVSAVKAALAEEVHVLRLAQEAQLGTTDDVDGHSDEDEDDASHLRVRRKGALAGKGKGTPEGEVESNKQSLDDLDVKVLGVSAKSGKGIEELVTVIRQAFGVATTTESISPFMVL</sequence>
<comment type="subcellular location">
    <subcellularLocation>
        <location evidence="1">Endoplasmic reticulum membrane</location>
        <topology evidence="1">Single-pass membrane protein</topology>
    </subcellularLocation>
</comment>
<keyword evidence="4" id="KW-0812">Transmembrane</keyword>
<keyword evidence="6" id="KW-0256">Endoplasmic reticulum</keyword>
<comment type="similarity">
    <text evidence="2">Belongs to the SRP receptor beta subunit family.</text>
</comment>
<evidence type="ECO:0000256" key="3">
    <source>
        <dbReference type="ARBA" id="ARBA00020256"/>
    </source>
</evidence>
<dbReference type="Proteomes" id="UP000193411">
    <property type="component" value="Unassembled WGS sequence"/>
</dbReference>
<proteinExistence type="inferred from homology"/>
<evidence type="ECO:0000256" key="9">
    <source>
        <dbReference type="ARBA" id="ARBA00023136"/>
    </source>
</evidence>
<keyword evidence="5" id="KW-0547">Nucleotide-binding</keyword>
<dbReference type="Gene3D" id="3.40.50.300">
    <property type="entry name" value="P-loop containing nucleotide triphosphate hydrolases"/>
    <property type="match status" value="1"/>
</dbReference>